<evidence type="ECO:0000313" key="1">
    <source>
        <dbReference type="EMBL" id="GFT17698.1"/>
    </source>
</evidence>
<dbReference type="Proteomes" id="UP000887013">
    <property type="component" value="Unassembled WGS sequence"/>
</dbReference>
<gene>
    <name evidence="1" type="ORF">NPIL_693631</name>
</gene>
<protein>
    <submittedName>
        <fullName evidence="1">Uncharacterized protein</fullName>
    </submittedName>
</protein>
<reference evidence="1" key="1">
    <citation type="submission" date="2020-08" db="EMBL/GenBank/DDBJ databases">
        <title>Multicomponent nature underlies the extraordinary mechanical properties of spider dragline silk.</title>
        <authorList>
            <person name="Kono N."/>
            <person name="Nakamura H."/>
            <person name="Mori M."/>
            <person name="Yoshida Y."/>
            <person name="Ohtoshi R."/>
            <person name="Malay A.D."/>
            <person name="Moran D.A.P."/>
            <person name="Tomita M."/>
            <person name="Numata K."/>
            <person name="Arakawa K."/>
        </authorList>
    </citation>
    <scope>NUCLEOTIDE SEQUENCE</scope>
</reference>
<comment type="caution">
    <text evidence="1">The sequence shown here is derived from an EMBL/GenBank/DDBJ whole genome shotgun (WGS) entry which is preliminary data.</text>
</comment>
<organism evidence="1 2">
    <name type="scientific">Nephila pilipes</name>
    <name type="common">Giant wood spider</name>
    <name type="synonym">Nephila maculata</name>
    <dbReference type="NCBI Taxonomy" id="299642"/>
    <lineage>
        <taxon>Eukaryota</taxon>
        <taxon>Metazoa</taxon>
        <taxon>Ecdysozoa</taxon>
        <taxon>Arthropoda</taxon>
        <taxon>Chelicerata</taxon>
        <taxon>Arachnida</taxon>
        <taxon>Araneae</taxon>
        <taxon>Araneomorphae</taxon>
        <taxon>Entelegynae</taxon>
        <taxon>Araneoidea</taxon>
        <taxon>Nephilidae</taxon>
        <taxon>Nephila</taxon>
    </lineage>
</organism>
<dbReference type="EMBL" id="BMAW01010190">
    <property type="protein sequence ID" value="GFT17698.1"/>
    <property type="molecule type" value="Genomic_DNA"/>
</dbReference>
<name>A0A8X6NJ18_NEPPI</name>
<keyword evidence="2" id="KW-1185">Reference proteome</keyword>
<dbReference type="AlphaFoldDB" id="A0A8X6NJ18"/>
<proteinExistence type="predicted"/>
<evidence type="ECO:0000313" key="2">
    <source>
        <dbReference type="Proteomes" id="UP000887013"/>
    </source>
</evidence>
<accession>A0A8X6NJ18</accession>
<sequence>MLSNSLSKPFRHFAYLSESSTVASLALHCDNSSLAIYGSLNLYSEQPIESLPSNLRKPIAKRALPSSEETFKQHLEAVLVKTPSTSILATLSSNGIDASVCLPTWKGK</sequence>